<evidence type="ECO:0000256" key="11">
    <source>
        <dbReference type="ARBA" id="ARBA00022960"/>
    </source>
</evidence>
<evidence type="ECO:0000313" key="22">
    <source>
        <dbReference type="Proteomes" id="UP000198779"/>
    </source>
</evidence>
<keyword evidence="8" id="KW-0328">Glycosyltransferase</keyword>
<keyword evidence="7" id="KW-0645">Protease</keyword>
<evidence type="ECO:0000256" key="17">
    <source>
        <dbReference type="ARBA" id="ARBA00049902"/>
    </source>
</evidence>
<dbReference type="Pfam" id="PF00905">
    <property type="entry name" value="Transpeptidase"/>
    <property type="match status" value="1"/>
</dbReference>
<evidence type="ECO:0000256" key="7">
    <source>
        <dbReference type="ARBA" id="ARBA00022670"/>
    </source>
</evidence>
<dbReference type="SUPFAM" id="SSF53955">
    <property type="entry name" value="Lysozyme-like"/>
    <property type="match status" value="1"/>
</dbReference>
<evidence type="ECO:0000256" key="2">
    <source>
        <dbReference type="ARBA" id="ARBA00004752"/>
    </source>
</evidence>
<evidence type="ECO:0000256" key="4">
    <source>
        <dbReference type="ARBA" id="ARBA00007739"/>
    </source>
</evidence>
<keyword evidence="22" id="KW-1185">Reference proteome</keyword>
<comment type="catalytic activity">
    <reaction evidence="17">
        <text>[GlcNAc-(1-&gt;4)-Mur2Ac(oyl-L-Ala-gamma-D-Glu-L-Lys-D-Ala-D-Ala)](n)-di-trans,octa-cis-undecaprenyl diphosphate + beta-D-GlcNAc-(1-&gt;4)-Mur2Ac(oyl-L-Ala-gamma-D-Glu-L-Lys-D-Ala-D-Ala)-di-trans,octa-cis-undecaprenyl diphosphate = [GlcNAc-(1-&gt;4)-Mur2Ac(oyl-L-Ala-gamma-D-Glu-L-Lys-D-Ala-D-Ala)](n+1)-di-trans,octa-cis-undecaprenyl diphosphate + di-trans,octa-cis-undecaprenyl diphosphate + H(+)</text>
        <dbReference type="Rhea" id="RHEA:23708"/>
        <dbReference type="Rhea" id="RHEA-COMP:9602"/>
        <dbReference type="Rhea" id="RHEA-COMP:9603"/>
        <dbReference type="ChEBI" id="CHEBI:15378"/>
        <dbReference type="ChEBI" id="CHEBI:58405"/>
        <dbReference type="ChEBI" id="CHEBI:60033"/>
        <dbReference type="ChEBI" id="CHEBI:78435"/>
        <dbReference type="EC" id="2.4.99.28"/>
    </reaction>
</comment>
<protein>
    <submittedName>
        <fullName evidence="21">Penicillin-binding protein 1A</fullName>
    </submittedName>
</protein>
<dbReference type="GO" id="GO:0009002">
    <property type="term" value="F:serine-type D-Ala-D-Ala carboxypeptidase activity"/>
    <property type="evidence" value="ECO:0007669"/>
    <property type="project" value="UniProtKB-EC"/>
</dbReference>
<evidence type="ECO:0000313" key="23">
    <source>
        <dbReference type="Proteomes" id="UP000199134"/>
    </source>
</evidence>
<evidence type="ECO:0000313" key="21">
    <source>
        <dbReference type="EMBL" id="SDO18222.1"/>
    </source>
</evidence>
<keyword evidence="14" id="KW-0511">Multifunctional enzyme</keyword>
<keyword evidence="13" id="KW-0472">Membrane</keyword>
<dbReference type="GO" id="GO:0006508">
    <property type="term" value="P:proteolysis"/>
    <property type="evidence" value="ECO:0007669"/>
    <property type="project" value="UniProtKB-KW"/>
</dbReference>
<dbReference type="InterPro" id="IPR036950">
    <property type="entry name" value="PBP_transglycosylase"/>
</dbReference>
<keyword evidence="11" id="KW-0133">Cell shape</keyword>
<evidence type="ECO:0000256" key="15">
    <source>
        <dbReference type="ARBA" id="ARBA00023316"/>
    </source>
</evidence>
<dbReference type="GO" id="GO:0071555">
    <property type="term" value="P:cell wall organization"/>
    <property type="evidence" value="ECO:0007669"/>
    <property type="project" value="UniProtKB-KW"/>
</dbReference>
<evidence type="ECO:0000256" key="14">
    <source>
        <dbReference type="ARBA" id="ARBA00023268"/>
    </source>
</evidence>
<dbReference type="Pfam" id="PF00912">
    <property type="entry name" value="Transgly"/>
    <property type="match status" value="1"/>
</dbReference>
<comment type="similarity">
    <text evidence="4">In the N-terminal section; belongs to the glycosyltransferase 51 family.</text>
</comment>
<accession>A0A1H0HGD5</accession>
<dbReference type="GO" id="GO:0030288">
    <property type="term" value="C:outer membrane-bounded periplasmic space"/>
    <property type="evidence" value="ECO:0007669"/>
    <property type="project" value="TreeGrafter"/>
</dbReference>
<evidence type="ECO:0000256" key="6">
    <source>
        <dbReference type="ARBA" id="ARBA00022645"/>
    </source>
</evidence>
<dbReference type="OrthoDB" id="9766909at2"/>
<evidence type="ECO:0000313" key="20">
    <source>
        <dbReference type="EMBL" id="SDG72706.1"/>
    </source>
</evidence>
<comment type="similarity">
    <text evidence="3">In the C-terminal section; belongs to the transpeptidase family.</text>
</comment>
<evidence type="ECO:0000259" key="19">
    <source>
        <dbReference type="Pfam" id="PF00912"/>
    </source>
</evidence>
<evidence type="ECO:0000256" key="8">
    <source>
        <dbReference type="ARBA" id="ARBA00022676"/>
    </source>
</evidence>
<feature type="domain" description="Penicillin-binding protein transpeptidase" evidence="18">
    <location>
        <begin position="453"/>
        <end position="691"/>
    </location>
</feature>
<dbReference type="AlphaFoldDB" id="A0A1H0HGD5"/>
<gene>
    <name evidence="21" type="ORF">SAMN04487900_11149</name>
    <name evidence="20" type="ORF">SAMN04487901_10880</name>
</gene>
<dbReference type="GO" id="GO:0008360">
    <property type="term" value="P:regulation of cell shape"/>
    <property type="evidence" value="ECO:0007669"/>
    <property type="project" value="UniProtKB-KW"/>
</dbReference>
<dbReference type="EMBL" id="FNCQ01000008">
    <property type="protein sequence ID" value="SDG72706.1"/>
    <property type="molecule type" value="Genomic_DNA"/>
</dbReference>
<dbReference type="GO" id="GO:0008955">
    <property type="term" value="F:peptidoglycan glycosyltransferase activity"/>
    <property type="evidence" value="ECO:0007669"/>
    <property type="project" value="UniProtKB-EC"/>
</dbReference>
<name>A0A1H0HGD5_9BACT</name>
<dbReference type="PANTHER" id="PTHR32282">
    <property type="entry name" value="BINDING PROTEIN TRANSPEPTIDASE, PUTATIVE-RELATED"/>
    <property type="match status" value="1"/>
</dbReference>
<dbReference type="PANTHER" id="PTHR32282:SF11">
    <property type="entry name" value="PENICILLIN-BINDING PROTEIN 1B"/>
    <property type="match status" value="1"/>
</dbReference>
<comment type="pathway">
    <text evidence="2">Cell wall biogenesis; peptidoglycan biosynthesis.</text>
</comment>
<dbReference type="Proteomes" id="UP000199134">
    <property type="component" value="Unassembled WGS sequence"/>
</dbReference>
<dbReference type="Proteomes" id="UP000198779">
    <property type="component" value="Unassembled WGS sequence"/>
</dbReference>
<accession>A0A1G7WLB3</accession>
<reference evidence="20 23" key="2">
    <citation type="submission" date="2016-10" db="EMBL/GenBank/DDBJ databases">
        <authorList>
            <person name="de Groot N.N."/>
        </authorList>
    </citation>
    <scope>NUCLEOTIDE SEQUENCE [LARGE SCALE GENOMIC DNA]</scope>
    <source>
        <strain evidence="23">BP1-145</strain>
        <strain evidence="20">BP1-148</strain>
    </source>
</reference>
<keyword evidence="5" id="KW-1003">Cell membrane</keyword>
<sequence length="779" mass="88401">MRKWFIGFLWTLLAVVVIGAAVCFWAISEGKIGYMPPIEDLQNPINRYATQVYSSDGKLLGTWSISRENRVMVNYSEIAPSLIQALVATEDARFYEHSGIDFYALGRAIIKRGVMGQKAAGGGSTITQQLAKQLFSETAHSTMERALQKPIEWVIAVKLEKNYTKDEIITMYLNYFDFLHNAVGIKTAANTYFSKEPSELTITESATLVGLCKNPSYFNPVRYPERSLERRNVVLGQMLKADYLTQEEYDSCCQVPLNLNFHVADHNDGEATYFRDFLAHYMMAKKPVRSDYPDGYYVKYYMDSLYWEQDPLYGWCNKNVNRNGEHYNIYTDGLKVYTTIDSRMQQYAEQACYDHIVKYLQPEFNKAMRNKPNAPYSRNLTQAEIQRILQRNVRQSERYRVMKNSGSSDEEIRRAFATPVPMTIFTYHGEVDTTMTPMDSIRYYKSFLRTGFFSMEPQTGAVKAYVGGLNFRHFAYDMATQGRRQVGSTIKPFLYSLAMENGMTPCDEVPNVQETYMVNGKPWTPRNGSRARYGEMVSLKWGLQQSNNWISAYLMMHRLTPEGFVTLLHNYGIRNPEIHPAPSLCLGPCEISVAEMASAYTAFINHGIRSAPLYVTKIVDNEGNTLAEFKPRMNEVISGDAADKMLYMLRAVVDGGTAGRLRFRYNITAPLGGKTGTTTNNSDGWFMGVAPRLVSACWVGGDDRDIHFDSMTYGQGASMALPIFGLYMKSIYADSTLPYSQDDQFDLPPGFDPCSTEDDMRIVDGAPGEADEIIEQIFE</sequence>
<dbReference type="InterPro" id="IPR023346">
    <property type="entry name" value="Lysozyme-like_dom_sf"/>
</dbReference>
<dbReference type="InterPro" id="IPR012338">
    <property type="entry name" value="Beta-lactam/transpept-like"/>
</dbReference>
<dbReference type="Gene3D" id="3.40.710.10">
    <property type="entry name" value="DD-peptidase/beta-lactamase superfamily"/>
    <property type="match status" value="2"/>
</dbReference>
<evidence type="ECO:0000256" key="5">
    <source>
        <dbReference type="ARBA" id="ARBA00022475"/>
    </source>
</evidence>
<evidence type="ECO:0000259" key="18">
    <source>
        <dbReference type="Pfam" id="PF00905"/>
    </source>
</evidence>
<evidence type="ECO:0000256" key="1">
    <source>
        <dbReference type="ARBA" id="ARBA00004236"/>
    </source>
</evidence>
<comment type="subcellular location">
    <subcellularLocation>
        <location evidence="1">Cell membrane</location>
    </subcellularLocation>
</comment>
<dbReference type="GO" id="GO:0008658">
    <property type="term" value="F:penicillin binding"/>
    <property type="evidence" value="ECO:0007669"/>
    <property type="project" value="InterPro"/>
</dbReference>
<evidence type="ECO:0000256" key="10">
    <source>
        <dbReference type="ARBA" id="ARBA00022801"/>
    </source>
</evidence>
<evidence type="ECO:0000256" key="3">
    <source>
        <dbReference type="ARBA" id="ARBA00007090"/>
    </source>
</evidence>
<evidence type="ECO:0000256" key="13">
    <source>
        <dbReference type="ARBA" id="ARBA00023136"/>
    </source>
</evidence>
<proteinExistence type="inferred from homology"/>
<keyword evidence="6" id="KW-0121">Carboxypeptidase</keyword>
<organism evidence="21 23">
    <name type="scientific">Prevotella communis</name>
    <dbReference type="NCBI Taxonomy" id="2913614"/>
    <lineage>
        <taxon>Bacteria</taxon>
        <taxon>Pseudomonadati</taxon>
        <taxon>Bacteroidota</taxon>
        <taxon>Bacteroidia</taxon>
        <taxon>Bacteroidales</taxon>
        <taxon>Prevotellaceae</taxon>
        <taxon>Prevotella</taxon>
    </lineage>
</organism>
<dbReference type="EMBL" id="FNIW01000011">
    <property type="protein sequence ID" value="SDO18222.1"/>
    <property type="molecule type" value="Genomic_DNA"/>
</dbReference>
<evidence type="ECO:0000256" key="12">
    <source>
        <dbReference type="ARBA" id="ARBA00022984"/>
    </source>
</evidence>
<dbReference type="STRING" id="645274.SAMN04487901_10880"/>
<dbReference type="SUPFAM" id="SSF56601">
    <property type="entry name" value="beta-lactamase/transpeptidase-like"/>
    <property type="match status" value="1"/>
</dbReference>
<comment type="catalytic activity">
    <reaction evidence="16">
        <text>Preferential cleavage: (Ac)2-L-Lys-D-Ala-|-D-Ala. Also transpeptidation of peptidyl-alanyl moieties that are N-acyl substituents of D-alanine.</text>
        <dbReference type="EC" id="3.4.16.4"/>
    </reaction>
</comment>
<dbReference type="Gene3D" id="1.10.3810.10">
    <property type="entry name" value="Biosynthetic peptidoglycan transglycosylase-like"/>
    <property type="match status" value="1"/>
</dbReference>
<dbReference type="GO" id="GO:0009252">
    <property type="term" value="P:peptidoglycan biosynthetic process"/>
    <property type="evidence" value="ECO:0007669"/>
    <property type="project" value="UniProtKB-KW"/>
</dbReference>
<keyword evidence="12" id="KW-0573">Peptidoglycan synthesis</keyword>
<dbReference type="InterPro" id="IPR001264">
    <property type="entry name" value="Glyco_trans_51"/>
</dbReference>
<keyword evidence="9" id="KW-0808">Transferase</keyword>
<reference evidence="21 22" key="1">
    <citation type="submission" date="2016-10" db="EMBL/GenBank/DDBJ databases">
        <authorList>
            <person name="Varghese N."/>
            <person name="Submissions S."/>
        </authorList>
    </citation>
    <scope>NUCLEOTIDE SEQUENCE</scope>
    <source>
        <strain evidence="21">BP1-145</strain>
        <strain evidence="22">BP1-148</strain>
    </source>
</reference>
<keyword evidence="15" id="KW-0961">Cell wall biogenesis/degradation</keyword>
<evidence type="ECO:0000256" key="9">
    <source>
        <dbReference type="ARBA" id="ARBA00022679"/>
    </source>
</evidence>
<feature type="domain" description="Glycosyl transferase family 51" evidence="19">
    <location>
        <begin position="57"/>
        <end position="238"/>
    </location>
</feature>
<dbReference type="GO" id="GO:0005886">
    <property type="term" value="C:plasma membrane"/>
    <property type="evidence" value="ECO:0007669"/>
    <property type="project" value="UniProtKB-SubCell"/>
</dbReference>
<evidence type="ECO:0000256" key="16">
    <source>
        <dbReference type="ARBA" id="ARBA00034000"/>
    </source>
</evidence>
<keyword evidence="10" id="KW-0378">Hydrolase</keyword>
<dbReference type="InterPro" id="IPR050396">
    <property type="entry name" value="Glycosyltr_51/Transpeptidase"/>
</dbReference>
<dbReference type="InterPro" id="IPR001460">
    <property type="entry name" value="PCN-bd_Tpept"/>
</dbReference>
<dbReference type="RefSeq" id="WP_091817385.1">
    <property type="nucleotide sequence ID" value="NZ_CP091790.1"/>
</dbReference>